<dbReference type="InterPro" id="IPR007627">
    <property type="entry name" value="RNA_pol_sigma70_r2"/>
</dbReference>
<gene>
    <name evidence="7" type="ORF">DJ010_13410</name>
</gene>
<dbReference type="Proteomes" id="UP000245507">
    <property type="component" value="Unassembled WGS sequence"/>
</dbReference>
<dbReference type="Pfam" id="PF04542">
    <property type="entry name" value="Sigma70_r2"/>
    <property type="match status" value="1"/>
</dbReference>
<keyword evidence="8" id="KW-1185">Reference proteome</keyword>
<dbReference type="GO" id="GO:0006352">
    <property type="term" value="P:DNA-templated transcription initiation"/>
    <property type="evidence" value="ECO:0007669"/>
    <property type="project" value="InterPro"/>
</dbReference>
<dbReference type="GO" id="GO:0016987">
    <property type="term" value="F:sigma factor activity"/>
    <property type="evidence" value="ECO:0007669"/>
    <property type="project" value="UniProtKB-KW"/>
</dbReference>
<protein>
    <submittedName>
        <fullName evidence="7">RNA polymerase subunit sigma</fullName>
    </submittedName>
</protein>
<comment type="caution">
    <text evidence="7">The sequence shown here is derived from an EMBL/GenBank/DDBJ whole genome shotgun (WGS) entry which is preliminary data.</text>
</comment>
<evidence type="ECO:0000256" key="4">
    <source>
        <dbReference type="ARBA" id="ARBA00023163"/>
    </source>
</evidence>
<evidence type="ECO:0000259" key="5">
    <source>
        <dbReference type="Pfam" id="PF04542"/>
    </source>
</evidence>
<dbReference type="AlphaFoldDB" id="A0A316TG61"/>
<dbReference type="EMBL" id="QGDD01000006">
    <property type="protein sequence ID" value="PWN02125.1"/>
    <property type="molecule type" value="Genomic_DNA"/>
</dbReference>
<dbReference type="InterPro" id="IPR013324">
    <property type="entry name" value="RNA_pol_sigma_r3/r4-like"/>
</dbReference>
<dbReference type="SUPFAM" id="SSF88946">
    <property type="entry name" value="Sigma2 domain of RNA polymerase sigma factors"/>
    <property type="match status" value="1"/>
</dbReference>
<dbReference type="InterPro" id="IPR014284">
    <property type="entry name" value="RNA_pol_sigma-70_dom"/>
</dbReference>
<dbReference type="InterPro" id="IPR013325">
    <property type="entry name" value="RNA_pol_sigma_r2"/>
</dbReference>
<dbReference type="InterPro" id="IPR013249">
    <property type="entry name" value="RNA_pol_sigma70_r4_t2"/>
</dbReference>
<keyword evidence="2" id="KW-0805">Transcription regulation</keyword>
<dbReference type="Pfam" id="PF08281">
    <property type="entry name" value="Sigma70_r4_2"/>
    <property type="match status" value="1"/>
</dbReference>
<sequence length="200" mass="22627">MQATRLGIDESEDVTDDDLAARLRSGDVDAMGEVYDRFADRVYNFCFRRTASWSAAEDAMAAAFLEVWRVRARATAYDGTLLPWLYTVAGNVCRNQLRSQRRHAALRAKLHVVEEDVRVADHADDVAGRVDDERRMAELVAAVSRLGERDREVLVLVAWDGLTYEQAAQVLDVPVGTVRSRLSRSRGRLAELMDRTEEER</sequence>
<dbReference type="PANTHER" id="PTHR43133:SF25">
    <property type="entry name" value="RNA POLYMERASE SIGMA FACTOR RFAY-RELATED"/>
    <property type="match status" value="1"/>
</dbReference>
<dbReference type="PANTHER" id="PTHR43133">
    <property type="entry name" value="RNA POLYMERASE ECF-TYPE SIGMA FACTO"/>
    <property type="match status" value="1"/>
</dbReference>
<name>A0A316TG61_9ACTN</name>
<keyword evidence="4" id="KW-0804">Transcription</keyword>
<evidence type="ECO:0000256" key="2">
    <source>
        <dbReference type="ARBA" id="ARBA00023015"/>
    </source>
</evidence>
<evidence type="ECO:0000259" key="6">
    <source>
        <dbReference type="Pfam" id="PF08281"/>
    </source>
</evidence>
<evidence type="ECO:0000256" key="3">
    <source>
        <dbReference type="ARBA" id="ARBA00023082"/>
    </source>
</evidence>
<reference evidence="7 8" key="1">
    <citation type="submission" date="2018-05" db="EMBL/GenBank/DDBJ databases">
        <title>Nocardioides silvaticus genome.</title>
        <authorList>
            <person name="Li C."/>
            <person name="Wang G."/>
        </authorList>
    </citation>
    <scope>NUCLEOTIDE SEQUENCE [LARGE SCALE GENOMIC DNA]</scope>
    <source>
        <strain evidence="7 8">CCTCC AB 2018079</strain>
    </source>
</reference>
<keyword evidence="3" id="KW-0731">Sigma factor</keyword>
<organism evidence="7 8">
    <name type="scientific">Nocardioides silvaticus</name>
    <dbReference type="NCBI Taxonomy" id="2201891"/>
    <lineage>
        <taxon>Bacteria</taxon>
        <taxon>Bacillati</taxon>
        <taxon>Actinomycetota</taxon>
        <taxon>Actinomycetes</taxon>
        <taxon>Propionibacteriales</taxon>
        <taxon>Nocardioidaceae</taxon>
        <taxon>Nocardioides</taxon>
    </lineage>
</organism>
<evidence type="ECO:0000313" key="7">
    <source>
        <dbReference type="EMBL" id="PWN02125.1"/>
    </source>
</evidence>
<dbReference type="SUPFAM" id="SSF88659">
    <property type="entry name" value="Sigma3 and sigma4 domains of RNA polymerase sigma factors"/>
    <property type="match status" value="1"/>
</dbReference>
<feature type="domain" description="RNA polymerase sigma factor 70 region 4 type 2" evidence="6">
    <location>
        <begin position="138"/>
        <end position="189"/>
    </location>
</feature>
<proteinExistence type="inferred from homology"/>
<dbReference type="InterPro" id="IPR036388">
    <property type="entry name" value="WH-like_DNA-bd_sf"/>
</dbReference>
<dbReference type="NCBIfam" id="TIGR02937">
    <property type="entry name" value="sigma70-ECF"/>
    <property type="match status" value="1"/>
</dbReference>
<accession>A0A316TG61</accession>
<evidence type="ECO:0000313" key="8">
    <source>
        <dbReference type="Proteomes" id="UP000245507"/>
    </source>
</evidence>
<dbReference type="Gene3D" id="1.10.10.10">
    <property type="entry name" value="Winged helix-like DNA-binding domain superfamily/Winged helix DNA-binding domain"/>
    <property type="match status" value="1"/>
</dbReference>
<dbReference type="Gene3D" id="1.10.1740.10">
    <property type="match status" value="1"/>
</dbReference>
<comment type="similarity">
    <text evidence="1">Belongs to the sigma-70 factor family. ECF subfamily.</text>
</comment>
<dbReference type="GO" id="GO:0003677">
    <property type="term" value="F:DNA binding"/>
    <property type="evidence" value="ECO:0007669"/>
    <property type="project" value="InterPro"/>
</dbReference>
<feature type="domain" description="RNA polymerase sigma-70 region 2" evidence="5">
    <location>
        <begin position="35"/>
        <end position="102"/>
    </location>
</feature>
<evidence type="ECO:0000256" key="1">
    <source>
        <dbReference type="ARBA" id="ARBA00010641"/>
    </source>
</evidence>
<dbReference type="InterPro" id="IPR039425">
    <property type="entry name" value="RNA_pol_sigma-70-like"/>
</dbReference>